<dbReference type="SMART" id="SM00397">
    <property type="entry name" value="t_SNARE"/>
    <property type="match status" value="1"/>
</dbReference>
<dbReference type="Proteomes" id="UP001162060">
    <property type="component" value="Unassembled WGS sequence"/>
</dbReference>
<dbReference type="FunFam" id="1.20.5.110:FF:000110">
    <property type="entry name" value="Sulfate permease family"/>
    <property type="match status" value="1"/>
</dbReference>
<dbReference type="GO" id="GO:0006886">
    <property type="term" value="P:intracellular protein transport"/>
    <property type="evidence" value="ECO:0007669"/>
    <property type="project" value="TreeGrafter"/>
</dbReference>
<feature type="domain" description="T-SNARE coiled-coil homology" evidence="4">
    <location>
        <begin position="168"/>
        <end position="230"/>
    </location>
</feature>
<dbReference type="GO" id="GO:0005484">
    <property type="term" value="F:SNAP receptor activity"/>
    <property type="evidence" value="ECO:0007669"/>
    <property type="project" value="TreeGrafter"/>
</dbReference>
<evidence type="ECO:0000256" key="1">
    <source>
        <dbReference type="ARBA" id="ARBA00009063"/>
    </source>
</evidence>
<dbReference type="Gene3D" id="1.20.58.70">
    <property type="match status" value="1"/>
</dbReference>
<feature type="coiled-coil region" evidence="2">
    <location>
        <begin position="33"/>
        <end position="60"/>
    </location>
</feature>
<evidence type="ECO:0000256" key="2">
    <source>
        <dbReference type="SAM" id="Coils"/>
    </source>
</evidence>
<dbReference type="InterPro" id="IPR045242">
    <property type="entry name" value="Syntaxin"/>
</dbReference>
<dbReference type="InterPro" id="IPR000727">
    <property type="entry name" value="T_SNARE_dom"/>
</dbReference>
<feature type="region of interest" description="Disordered" evidence="3">
    <location>
        <begin position="1"/>
        <end position="23"/>
    </location>
</feature>
<dbReference type="GO" id="GO:0012505">
    <property type="term" value="C:endomembrane system"/>
    <property type="evidence" value="ECO:0007669"/>
    <property type="project" value="TreeGrafter"/>
</dbReference>
<evidence type="ECO:0000256" key="3">
    <source>
        <dbReference type="SAM" id="MobiDB-lite"/>
    </source>
</evidence>
<proteinExistence type="inferred from homology"/>
<name>A0AAV1TS12_9STRA</name>
<gene>
    <name evidence="5" type="ORF">PM001_LOCUS10190</name>
</gene>
<accession>A0AAV1TS12</accession>
<evidence type="ECO:0000259" key="4">
    <source>
        <dbReference type="PROSITE" id="PS50192"/>
    </source>
</evidence>
<dbReference type="EMBL" id="CAKLBY020000086">
    <property type="protein sequence ID" value="CAK7925040.1"/>
    <property type="molecule type" value="Genomic_DNA"/>
</dbReference>
<dbReference type="AlphaFoldDB" id="A0AAV1TS12"/>
<organism evidence="5 6">
    <name type="scientific">Peronospora matthiolae</name>
    <dbReference type="NCBI Taxonomy" id="2874970"/>
    <lineage>
        <taxon>Eukaryota</taxon>
        <taxon>Sar</taxon>
        <taxon>Stramenopiles</taxon>
        <taxon>Oomycota</taxon>
        <taxon>Peronosporomycetes</taxon>
        <taxon>Peronosporales</taxon>
        <taxon>Peronosporaceae</taxon>
        <taxon>Peronospora</taxon>
    </lineage>
</organism>
<protein>
    <recommendedName>
        <fullName evidence="4">t-SNARE coiled-coil homology domain-containing protein</fullName>
    </recommendedName>
</protein>
<dbReference type="CDD" id="cd15840">
    <property type="entry name" value="SNARE_Qa"/>
    <property type="match status" value="1"/>
</dbReference>
<keyword evidence="2" id="KW-0175">Coiled coil</keyword>
<dbReference type="GO" id="GO:0031201">
    <property type="term" value="C:SNARE complex"/>
    <property type="evidence" value="ECO:0007669"/>
    <property type="project" value="TreeGrafter"/>
</dbReference>
<dbReference type="PANTHER" id="PTHR19957">
    <property type="entry name" value="SYNTAXIN"/>
    <property type="match status" value="1"/>
</dbReference>
<dbReference type="PANTHER" id="PTHR19957:SF38">
    <property type="entry name" value="LD27581P"/>
    <property type="match status" value="1"/>
</dbReference>
<dbReference type="SUPFAM" id="SSF47661">
    <property type="entry name" value="t-snare proteins"/>
    <property type="match status" value="1"/>
</dbReference>
<dbReference type="GO" id="GO:0000149">
    <property type="term" value="F:SNARE binding"/>
    <property type="evidence" value="ECO:0007669"/>
    <property type="project" value="TreeGrafter"/>
</dbReference>
<reference evidence="5" key="1">
    <citation type="submission" date="2024-01" db="EMBL/GenBank/DDBJ databases">
        <authorList>
            <person name="Webb A."/>
        </authorList>
    </citation>
    <scope>NUCLEOTIDE SEQUENCE</scope>
    <source>
        <strain evidence="5">Pm1</strain>
    </source>
</reference>
<evidence type="ECO:0000313" key="5">
    <source>
        <dbReference type="EMBL" id="CAK7925040.1"/>
    </source>
</evidence>
<comment type="similarity">
    <text evidence="1">Belongs to the syntaxin family.</text>
</comment>
<dbReference type="PROSITE" id="PS50192">
    <property type="entry name" value="T_SNARE"/>
    <property type="match status" value="1"/>
</dbReference>
<feature type="region of interest" description="Disordered" evidence="3">
    <location>
        <begin position="125"/>
        <end position="144"/>
    </location>
</feature>
<dbReference type="GO" id="GO:0006906">
    <property type="term" value="P:vesicle fusion"/>
    <property type="evidence" value="ECO:0007669"/>
    <property type="project" value="TreeGrafter"/>
</dbReference>
<evidence type="ECO:0000313" key="6">
    <source>
        <dbReference type="Proteomes" id="UP001162060"/>
    </source>
</evidence>
<comment type="caution">
    <text evidence="5">The sequence shown here is derived from an EMBL/GenBank/DDBJ whole genome shotgun (WGS) entry which is preliminary data.</text>
</comment>
<dbReference type="GO" id="GO:0048278">
    <property type="term" value="P:vesicle docking"/>
    <property type="evidence" value="ECO:0007669"/>
    <property type="project" value="TreeGrafter"/>
</dbReference>
<dbReference type="InterPro" id="IPR010989">
    <property type="entry name" value="SNARE"/>
</dbReference>
<sequence>MSFADYASSLPPTLSAATSHAPPDTRASLTLPCAQTRQAVESATLQLEQFQRQVLAVKRASLAEGAVDEDLHDRIRFACLLQHEIGTALAVLPVPAAQSLIKRKLCNDFAAISNQLEPAVARVSKREQAQKQARQTQQQHEDGPLFEAPLGTQAVESAELEREIAQNEALIEEREHDLHQIHQSVAQVNEIFRDLAALVQEQQGAIDDVDAHVHESLQQTQQGLKEVQKASDMQGQLQLLVGEQHKLKHLDIGTRTLFEFGVYLMQLQMHDALE</sequence>